<evidence type="ECO:0000313" key="2">
    <source>
        <dbReference type="EMBL" id="CAB1425838.1"/>
    </source>
</evidence>
<gene>
    <name evidence="2" type="ORF">PLEPLA_LOCUS13771</name>
</gene>
<dbReference type="AlphaFoldDB" id="A0A9N7YHH1"/>
<organism evidence="2 3">
    <name type="scientific">Pleuronectes platessa</name>
    <name type="common">European plaice</name>
    <dbReference type="NCBI Taxonomy" id="8262"/>
    <lineage>
        <taxon>Eukaryota</taxon>
        <taxon>Metazoa</taxon>
        <taxon>Chordata</taxon>
        <taxon>Craniata</taxon>
        <taxon>Vertebrata</taxon>
        <taxon>Euteleostomi</taxon>
        <taxon>Actinopterygii</taxon>
        <taxon>Neopterygii</taxon>
        <taxon>Teleostei</taxon>
        <taxon>Neoteleostei</taxon>
        <taxon>Acanthomorphata</taxon>
        <taxon>Carangaria</taxon>
        <taxon>Pleuronectiformes</taxon>
        <taxon>Pleuronectoidei</taxon>
        <taxon>Pleuronectidae</taxon>
        <taxon>Pleuronectes</taxon>
    </lineage>
</organism>
<sequence length="143" mass="15950">MIANRSFHSVLDEWHPNVFEPKTARRHLGTGSPPAPPTTSPDQPEEKVLVKTYLETDIDAVRSNGEQPHLEIEAYTHRQPDIAPLFHPSLFSPSSSSSSSSYSFSIQHLDWDIELRCLKKEMNNIDAIRVNTGRALGNSAGQT</sequence>
<name>A0A9N7YHH1_PLEPL</name>
<evidence type="ECO:0000256" key="1">
    <source>
        <dbReference type="SAM" id="MobiDB-lite"/>
    </source>
</evidence>
<reference evidence="2" key="1">
    <citation type="submission" date="2020-03" db="EMBL/GenBank/DDBJ databases">
        <authorList>
            <person name="Weist P."/>
        </authorList>
    </citation>
    <scope>NUCLEOTIDE SEQUENCE</scope>
</reference>
<accession>A0A9N7YHH1</accession>
<keyword evidence="3" id="KW-1185">Reference proteome</keyword>
<dbReference type="EMBL" id="CADEAL010000837">
    <property type="protein sequence ID" value="CAB1425838.1"/>
    <property type="molecule type" value="Genomic_DNA"/>
</dbReference>
<comment type="caution">
    <text evidence="2">The sequence shown here is derived from an EMBL/GenBank/DDBJ whole genome shotgun (WGS) entry which is preliminary data.</text>
</comment>
<evidence type="ECO:0000313" key="3">
    <source>
        <dbReference type="Proteomes" id="UP001153269"/>
    </source>
</evidence>
<proteinExistence type="predicted"/>
<feature type="region of interest" description="Disordered" evidence="1">
    <location>
        <begin position="24"/>
        <end position="45"/>
    </location>
</feature>
<protein>
    <submittedName>
        <fullName evidence="2">Uncharacterized protein</fullName>
    </submittedName>
</protein>
<dbReference type="Proteomes" id="UP001153269">
    <property type="component" value="Unassembled WGS sequence"/>
</dbReference>